<dbReference type="SUPFAM" id="SSF54236">
    <property type="entry name" value="Ubiquitin-like"/>
    <property type="match status" value="1"/>
</dbReference>
<feature type="compositionally biased region" description="Basic and acidic residues" evidence="3">
    <location>
        <begin position="594"/>
        <end position="603"/>
    </location>
</feature>
<keyword evidence="6" id="KW-1185">Reference proteome</keyword>
<feature type="region of interest" description="Disordered" evidence="3">
    <location>
        <begin position="163"/>
        <end position="306"/>
    </location>
</feature>
<dbReference type="Proteomes" id="UP000792457">
    <property type="component" value="Unassembled WGS sequence"/>
</dbReference>
<dbReference type="Gene3D" id="3.10.20.90">
    <property type="entry name" value="Phosphatidylinositol 3-kinase Catalytic Subunit, Chain A, domain 1"/>
    <property type="match status" value="1"/>
</dbReference>
<organism evidence="5 6">
    <name type="scientific">Ladona fulva</name>
    <name type="common">Scarce chaser dragonfly</name>
    <name type="synonym">Libellula fulva</name>
    <dbReference type="NCBI Taxonomy" id="123851"/>
    <lineage>
        <taxon>Eukaryota</taxon>
        <taxon>Metazoa</taxon>
        <taxon>Ecdysozoa</taxon>
        <taxon>Arthropoda</taxon>
        <taxon>Hexapoda</taxon>
        <taxon>Insecta</taxon>
        <taxon>Pterygota</taxon>
        <taxon>Palaeoptera</taxon>
        <taxon>Odonata</taxon>
        <taxon>Epiprocta</taxon>
        <taxon>Anisoptera</taxon>
        <taxon>Libelluloidea</taxon>
        <taxon>Libellulidae</taxon>
        <taxon>Ladona</taxon>
    </lineage>
</organism>
<feature type="domain" description="UBX" evidence="4">
    <location>
        <begin position="461"/>
        <end position="539"/>
    </location>
</feature>
<dbReference type="CDD" id="cd16117">
    <property type="entry name" value="UBX_UBXN4"/>
    <property type="match status" value="1"/>
</dbReference>
<feature type="region of interest" description="Disordered" evidence="3">
    <location>
        <begin position="335"/>
        <end position="380"/>
    </location>
</feature>
<feature type="compositionally biased region" description="Low complexity" evidence="3">
    <location>
        <begin position="626"/>
        <end position="638"/>
    </location>
</feature>
<sequence length="684" mass="74425">MHWFEGGIAEAIGASKIKKAVFVVFVAGSDDASKSTTSAIDSAEVSSKLESDDFVAIRLESGSESYRQFVQISSDQLVPVPSLFFIGKNGEPVEILAGERSSSELSASIDKVLEKCGKKSTSSMDVDNAVAQGVSQSNLESVIKQEVAGNLVKENPPLEKVVDQVKPSEELPSGSLEAAVAENREPSPVKEEQKEEVLKNEEAVAQGDNQSESDKAEHVKQLIVQNRLAREAEEKAKEVEREEQRRRAGKEAARFRREQEEKNMRMAQKEREKQKAEEKATRDRILQQIAMDSDLKLSSDKSTSSMDVDNAVAQGVSQSNLESVIKQEVAGNLVKENPPLEKVVDQVKPSEELPSGSLEAAVAENREPSPVKEEQKEEVLKNGQSKGVIVDEFYLTPNLIPGSIQNQPNCTALLFSIPVRHWAEQSARFEAEKNAAKKRKLEEDQRKAAEEQERAAALAAARSNIARIQFRLPDGTSHTHQFNAGSTLADVRAYVKANLNLPFRHFSISLAFPRREFTAEDDLRTLRDLELSPSAAVLILPVTSSEVASSGPGGGGFSAFIWSIVSRFMVLFTILRGWVFGSGETQDGQGSSGGRREDVDRKNQSGSSSISSPPPSMHGAIRRRGSGMSLTGSSTSSGTLGGGTSGGESSRMRREGNVHRLPSGRDGDSDDDNNTWNGNSTQQM</sequence>
<dbReference type="PROSITE" id="PS50033">
    <property type="entry name" value="UBX"/>
    <property type="match status" value="1"/>
</dbReference>
<feature type="compositionally biased region" description="Basic and acidic residues" evidence="3">
    <location>
        <begin position="338"/>
        <end position="351"/>
    </location>
</feature>
<evidence type="ECO:0000313" key="6">
    <source>
        <dbReference type="Proteomes" id="UP000792457"/>
    </source>
</evidence>
<reference evidence="5" key="1">
    <citation type="submission" date="2013-04" db="EMBL/GenBank/DDBJ databases">
        <authorList>
            <person name="Qu J."/>
            <person name="Murali S.C."/>
            <person name="Bandaranaike D."/>
            <person name="Bellair M."/>
            <person name="Blankenburg K."/>
            <person name="Chao H."/>
            <person name="Dinh H."/>
            <person name="Doddapaneni H."/>
            <person name="Downs B."/>
            <person name="Dugan-Rocha S."/>
            <person name="Elkadiri S."/>
            <person name="Gnanaolivu R.D."/>
            <person name="Hernandez B."/>
            <person name="Javaid M."/>
            <person name="Jayaseelan J.C."/>
            <person name="Lee S."/>
            <person name="Li M."/>
            <person name="Ming W."/>
            <person name="Munidasa M."/>
            <person name="Muniz J."/>
            <person name="Nguyen L."/>
            <person name="Ongeri F."/>
            <person name="Osuji N."/>
            <person name="Pu L.-L."/>
            <person name="Puazo M."/>
            <person name="Qu C."/>
            <person name="Quiroz J."/>
            <person name="Raj R."/>
            <person name="Weissenberger G."/>
            <person name="Xin Y."/>
            <person name="Zou X."/>
            <person name="Han Y."/>
            <person name="Richards S."/>
            <person name="Worley K."/>
            <person name="Muzny D."/>
            <person name="Gibbs R."/>
        </authorList>
    </citation>
    <scope>NUCLEOTIDE SEQUENCE</scope>
    <source>
        <strain evidence="5">Sampled in the wild</strain>
    </source>
</reference>
<evidence type="ECO:0000256" key="1">
    <source>
        <dbReference type="ARBA" id="ARBA00040925"/>
    </source>
</evidence>
<gene>
    <name evidence="5" type="ORF">J437_LFUL000946</name>
</gene>
<accession>A0A8K0K918</accession>
<dbReference type="OrthoDB" id="2445133at2759"/>
<dbReference type="EMBL" id="KZ308428">
    <property type="protein sequence ID" value="KAG8229425.1"/>
    <property type="molecule type" value="Genomic_DNA"/>
</dbReference>
<evidence type="ECO:0000256" key="3">
    <source>
        <dbReference type="SAM" id="MobiDB-lite"/>
    </source>
</evidence>
<name>A0A8K0K918_LADFU</name>
<keyword evidence="2" id="KW-0175">Coiled coil</keyword>
<feature type="compositionally biased region" description="Basic and acidic residues" evidence="3">
    <location>
        <begin position="364"/>
        <end position="380"/>
    </location>
</feature>
<evidence type="ECO:0000313" key="5">
    <source>
        <dbReference type="EMBL" id="KAG8229425.1"/>
    </source>
</evidence>
<feature type="coiled-coil region" evidence="2">
    <location>
        <begin position="431"/>
        <end position="461"/>
    </location>
</feature>
<dbReference type="AlphaFoldDB" id="A0A8K0K918"/>
<dbReference type="GO" id="GO:0036503">
    <property type="term" value="P:ERAD pathway"/>
    <property type="evidence" value="ECO:0007669"/>
    <property type="project" value="TreeGrafter"/>
</dbReference>
<dbReference type="Pfam" id="PF23187">
    <property type="entry name" value="UBX7_N"/>
    <property type="match status" value="1"/>
</dbReference>
<dbReference type="PANTHER" id="PTHR46424">
    <property type="entry name" value="UBX DOMAIN-CONTAINING PROTEIN 4"/>
    <property type="match status" value="1"/>
</dbReference>
<dbReference type="InterPro" id="IPR001012">
    <property type="entry name" value="UBX_dom"/>
</dbReference>
<reference evidence="5" key="2">
    <citation type="submission" date="2017-10" db="EMBL/GenBank/DDBJ databases">
        <title>Ladona fulva Genome sequencing and assembly.</title>
        <authorList>
            <person name="Murali S."/>
            <person name="Richards S."/>
            <person name="Bandaranaike D."/>
            <person name="Bellair M."/>
            <person name="Blankenburg K."/>
            <person name="Chao H."/>
            <person name="Dinh H."/>
            <person name="Doddapaneni H."/>
            <person name="Dugan-Rocha S."/>
            <person name="Elkadiri S."/>
            <person name="Gnanaolivu R."/>
            <person name="Hernandez B."/>
            <person name="Skinner E."/>
            <person name="Javaid M."/>
            <person name="Lee S."/>
            <person name="Li M."/>
            <person name="Ming W."/>
            <person name="Munidasa M."/>
            <person name="Muniz J."/>
            <person name="Nguyen L."/>
            <person name="Hughes D."/>
            <person name="Osuji N."/>
            <person name="Pu L.-L."/>
            <person name="Puazo M."/>
            <person name="Qu C."/>
            <person name="Quiroz J."/>
            <person name="Raj R."/>
            <person name="Weissenberger G."/>
            <person name="Xin Y."/>
            <person name="Zou X."/>
            <person name="Han Y."/>
            <person name="Worley K."/>
            <person name="Muzny D."/>
            <person name="Gibbs R."/>
        </authorList>
    </citation>
    <scope>NUCLEOTIDE SEQUENCE</scope>
    <source>
        <strain evidence="5">Sampled in the wild</strain>
    </source>
</reference>
<feature type="compositionally biased region" description="Basic and acidic residues" evidence="3">
    <location>
        <begin position="182"/>
        <end position="202"/>
    </location>
</feature>
<feature type="compositionally biased region" description="Low complexity" evidence="3">
    <location>
        <begin position="674"/>
        <end position="684"/>
    </location>
</feature>
<comment type="caution">
    <text evidence="5">The sequence shown here is derived from an EMBL/GenBank/DDBJ whole genome shotgun (WGS) entry which is preliminary data.</text>
</comment>
<feature type="compositionally biased region" description="Basic and acidic residues" evidence="3">
    <location>
        <begin position="650"/>
        <end position="667"/>
    </location>
</feature>
<evidence type="ECO:0000256" key="2">
    <source>
        <dbReference type="SAM" id="Coils"/>
    </source>
</evidence>
<dbReference type="InterPro" id="IPR029071">
    <property type="entry name" value="Ubiquitin-like_domsf"/>
</dbReference>
<feature type="region of interest" description="Disordered" evidence="3">
    <location>
        <begin position="583"/>
        <end position="684"/>
    </location>
</feature>
<evidence type="ECO:0000259" key="4">
    <source>
        <dbReference type="PROSITE" id="PS50033"/>
    </source>
</evidence>
<feature type="compositionally biased region" description="Basic and acidic residues" evidence="3">
    <location>
        <begin position="228"/>
        <end position="285"/>
    </location>
</feature>
<dbReference type="PANTHER" id="PTHR46424:SF1">
    <property type="entry name" value="UBX DOMAIN-CONTAINING PROTEIN 4"/>
    <property type="match status" value="1"/>
</dbReference>
<dbReference type="GO" id="GO:0005783">
    <property type="term" value="C:endoplasmic reticulum"/>
    <property type="evidence" value="ECO:0007669"/>
    <property type="project" value="TreeGrafter"/>
</dbReference>
<dbReference type="Pfam" id="PF00789">
    <property type="entry name" value="UBX"/>
    <property type="match status" value="1"/>
</dbReference>
<protein>
    <recommendedName>
        <fullName evidence="1">UBX domain-containing protein 4</fullName>
    </recommendedName>
</protein>
<proteinExistence type="predicted"/>
<dbReference type="SMART" id="SM00166">
    <property type="entry name" value="UBX"/>
    <property type="match status" value="1"/>
</dbReference>